<evidence type="ECO:0000313" key="3">
    <source>
        <dbReference type="EMBL" id="SEQ07065.1"/>
    </source>
</evidence>
<keyword evidence="4" id="KW-1185">Reference proteome</keyword>
<accession>A0A1H9D0S8</accession>
<name>A0A1H9D0S8_9HYPH</name>
<organism evidence="3 4">
    <name type="scientific">Faunimonas pinastri</name>
    <dbReference type="NCBI Taxonomy" id="1855383"/>
    <lineage>
        <taxon>Bacteria</taxon>
        <taxon>Pseudomonadati</taxon>
        <taxon>Pseudomonadota</taxon>
        <taxon>Alphaproteobacteria</taxon>
        <taxon>Hyphomicrobiales</taxon>
        <taxon>Afifellaceae</taxon>
        <taxon>Faunimonas</taxon>
    </lineage>
</organism>
<feature type="compositionally biased region" description="Polar residues" evidence="1">
    <location>
        <begin position="28"/>
        <end position="49"/>
    </location>
</feature>
<dbReference type="AlphaFoldDB" id="A0A1H9D0S8"/>
<evidence type="ECO:0000256" key="1">
    <source>
        <dbReference type="SAM" id="MobiDB-lite"/>
    </source>
</evidence>
<protein>
    <submittedName>
        <fullName evidence="3">Uncharacterized protein</fullName>
    </submittedName>
</protein>
<sequence length="99" mass="9590">MLFGILACAVVLILALAYSVFNAGKTGGSAQYTDRPSATSPQTGTNQSAFDKDTKGTGQSQTSNNGSATPAPSGTDVPGSGSVGATGSSGQSGTQSTSP</sequence>
<feature type="compositionally biased region" description="Polar residues" evidence="1">
    <location>
        <begin position="56"/>
        <end position="72"/>
    </location>
</feature>
<dbReference type="RefSeq" id="WP_092495469.1">
    <property type="nucleotide sequence ID" value="NZ_FOFG01000002.1"/>
</dbReference>
<dbReference type="STRING" id="1855383.SAMN05216548_102313"/>
<keyword evidence="2" id="KW-0732">Signal</keyword>
<feature type="compositionally biased region" description="Low complexity" evidence="1">
    <location>
        <begin position="79"/>
        <end position="99"/>
    </location>
</feature>
<gene>
    <name evidence="3" type="ORF">SAMN05216548_102313</name>
</gene>
<evidence type="ECO:0000256" key="2">
    <source>
        <dbReference type="SAM" id="SignalP"/>
    </source>
</evidence>
<dbReference type="Proteomes" id="UP000199647">
    <property type="component" value="Unassembled WGS sequence"/>
</dbReference>
<feature type="chain" id="PRO_5011686256" evidence="2">
    <location>
        <begin position="24"/>
        <end position="99"/>
    </location>
</feature>
<reference evidence="3 4" key="1">
    <citation type="submission" date="2016-10" db="EMBL/GenBank/DDBJ databases">
        <authorList>
            <person name="de Groot N.N."/>
        </authorList>
    </citation>
    <scope>NUCLEOTIDE SEQUENCE [LARGE SCALE GENOMIC DNA]</scope>
    <source>
        <strain evidence="3 4">A52C2</strain>
    </source>
</reference>
<feature type="region of interest" description="Disordered" evidence="1">
    <location>
        <begin position="27"/>
        <end position="99"/>
    </location>
</feature>
<proteinExistence type="predicted"/>
<dbReference type="EMBL" id="FOFG01000002">
    <property type="protein sequence ID" value="SEQ07065.1"/>
    <property type="molecule type" value="Genomic_DNA"/>
</dbReference>
<feature type="signal peptide" evidence="2">
    <location>
        <begin position="1"/>
        <end position="23"/>
    </location>
</feature>
<evidence type="ECO:0000313" key="4">
    <source>
        <dbReference type="Proteomes" id="UP000199647"/>
    </source>
</evidence>